<dbReference type="PROSITE" id="PS51257">
    <property type="entry name" value="PROKAR_LIPOPROTEIN"/>
    <property type="match status" value="1"/>
</dbReference>
<dbReference type="EMBL" id="CP002505">
    <property type="protein sequence ID" value="ADW73201.1"/>
    <property type="molecule type" value="Genomic_DNA"/>
</dbReference>
<gene>
    <name evidence="1" type="ordered locus">Rahaq_1579</name>
</gene>
<proteinExistence type="predicted"/>
<protein>
    <submittedName>
        <fullName evidence="1">Uncharacterized protein</fullName>
    </submittedName>
</protein>
<reference evidence="1 2" key="2">
    <citation type="journal article" date="2012" name="J. Bacteriol.">
        <title>Complete Genome Sequence of Rahnella sp. Strain Y9602, a Gammaproteobacterium Isolate from Metal- and Radionuclide-Contaminated Soil.</title>
        <authorList>
            <person name="Martinez R.J."/>
            <person name="Bruce D."/>
            <person name="Detter C."/>
            <person name="Goodwin L.A."/>
            <person name="Han J."/>
            <person name="Han C.S."/>
            <person name="Held B."/>
            <person name="Land M.L."/>
            <person name="Mikhailova N."/>
            <person name="Nolan M."/>
            <person name="Pennacchio L."/>
            <person name="Pitluck S."/>
            <person name="Tapia R."/>
            <person name="Woyke T."/>
            <person name="Sobecky P.A."/>
        </authorList>
    </citation>
    <scope>NUCLEOTIDE SEQUENCE [LARGE SCALE GENOMIC DNA]</scope>
    <source>
        <strain evidence="1 2">Y9602</strain>
    </source>
</reference>
<reference evidence="2" key="1">
    <citation type="submission" date="2011-01" db="EMBL/GenBank/DDBJ databases">
        <title>Complete sequence of chromosome of Rahnella sp. Y9602.</title>
        <authorList>
            <consortium name="US DOE Joint Genome Institute"/>
            <person name="Lucas S."/>
            <person name="Copeland A."/>
            <person name="Lapidus A."/>
            <person name="Cheng J.-F."/>
            <person name="Goodwin L."/>
            <person name="Pitluck S."/>
            <person name="Lu M."/>
            <person name="Detter J.C."/>
            <person name="Han C."/>
            <person name="Tapia R."/>
            <person name="Land M."/>
            <person name="Hauser L."/>
            <person name="Kyrpides N."/>
            <person name="Ivanova N."/>
            <person name="Ovchinnikova G."/>
            <person name="Pagani I."/>
            <person name="Sobecky P.A."/>
            <person name="Martinez R.J."/>
            <person name="Woyke T."/>
        </authorList>
    </citation>
    <scope>NUCLEOTIDE SEQUENCE [LARGE SCALE GENOMIC DNA]</scope>
    <source>
        <strain evidence="2">Y9602</strain>
    </source>
</reference>
<accession>A0A0H3F7N3</accession>
<organism evidence="1 2">
    <name type="scientific">Rahnella sp. (strain Y9602)</name>
    <dbReference type="NCBI Taxonomy" id="2703885"/>
    <lineage>
        <taxon>Bacteria</taxon>
        <taxon>Pseudomonadati</taxon>
        <taxon>Pseudomonadota</taxon>
        <taxon>Gammaproteobacteria</taxon>
        <taxon>Enterobacterales</taxon>
        <taxon>Yersiniaceae</taxon>
        <taxon>Rahnella</taxon>
    </lineage>
</organism>
<name>A0A0H3F7N3_RAHSY</name>
<evidence type="ECO:0000313" key="2">
    <source>
        <dbReference type="Proteomes" id="UP000007257"/>
    </source>
</evidence>
<dbReference type="HOGENOM" id="CLU_2754976_0_0_6"/>
<dbReference type="Proteomes" id="UP000007257">
    <property type="component" value="Chromosome"/>
</dbReference>
<dbReference type="AlphaFoldDB" id="A0A0H3F7N3"/>
<evidence type="ECO:0000313" key="1">
    <source>
        <dbReference type="EMBL" id="ADW73201.1"/>
    </source>
</evidence>
<dbReference type="KEGG" id="rah:Rahaq_1579"/>
<sequence>MGQYFKPVPVPAGASVSCGHIRTAFTSAFSDVKIYPPFTGNNSRSFPCTLLSEAFKRPVSAIQGGLNHVC</sequence>